<dbReference type="InterPro" id="IPR011989">
    <property type="entry name" value="ARM-like"/>
</dbReference>
<accession>A0A402BC95</accession>
<dbReference type="Proteomes" id="UP000287171">
    <property type="component" value="Unassembled WGS sequence"/>
</dbReference>
<proteinExistence type="predicted"/>
<sequence length="401" mass="44390">MDPETLPALLETLSKDQACEIRCCVTLNSNTPLDCLLLLAREFPADFLHNPLIALLELAQPHFFQYIDAETWLHLLKLRYVPQHWIDWIISSFAALEREDGRIAMWSTHAWGPGKIMKGYTVLEAALLHGASDAATADTLRLQAADLLIREWTIDWVDMLYTVLEIADRLPPGWLTQLALHPDERLRTAVAANPNTSAATLLSLSNDATTSVLYAVAGHPNTPVDVISRLASHSNHSIRAHIAERHDITEKIITQLTLDPESYVRSTLARNPATPEKILARLATDPETPVRLMAARHPQCPQHLLQQLVTDPEEAVRVAVAQNPITPAELILHMVTDPSLQVRCIIGQNAWTPTETLARLLAQPDTTIQQASVWHPALTRSMVSEAQSALAGVPCRLAPLV</sequence>
<dbReference type="InterPro" id="IPR016024">
    <property type="entry name" value="ARM-type_fold"/>
</dbReference>
<evidence type="ECO:0000313" key="1">
    <source>
        <dbReference type="EMBL" id="GCE28912.1"/>
    </source>
</evidence>
<dbReference type="InterPro" id="IPR004830">
    <property type="entry name" value="LRR_variant"/>
</dbReference>
<dbReference type="SUPFAM" id="SSF48371">
    <property type="entry name" value="ARM repeat"/>
    <property type="match status" value="1"/>
</dbReference>
<protein>
    <recommendedName>
        <fullName evidence="3">Leucine rich repeat variant</fullName>
    </recommendedName>
</protein>
<evidence type="ECO:0000313" key="2">
    <source>
        <dbReference type="Proteomes" id="UP000287171"/>
    </source>
</evidence>
<dbReference type="Pfam" id="PF01816">
    <property type="entry name" value="LRV"/>
    <property type="match status" value="1"/>
</dbReference>
<keyword evidence="2" id="KW-1185">Reference proteome</keyword>
<dbReference type="Gene3D" id="1.25.10.10">
    <property type="entry name" value="Leucine-rich Repeat Variant"/>
    <property type="match status" value="1"/>
</dbReference>
<dbReference type="AlphaFoldDB" id="A0A402BC95"/>
<comment type="caution">
    <text evidence="1">The sequence shown here is derived from an EMBL/GenBank/DDBJ whole genome shotgun (WGS) entry which is preliminary data.</text>
</comment>
<reference evidence="2" key="1">
    <citation type="submission" date="2018-12" db="EMBL/GenBank/DDBJ databases">
        <title>Tengunoibacter tsumagoiensis gen. nov., sp. nov., Dictyobacter kobayashii sp. nov., D. alpinus sp. nov., and D. joshuensis sp. nov. and description of Dictyobacteraceae fam. nov. within the order Ktedonobacterales isolated from Tengu-no-mugimeshi.</title>
        <authorList>
            <person name="Wang C.M."/>
            <person name="Zheng Y."/>
            <person name="Sakai Y."/>
            <person name="Toyoda A."/>
            <person name="Minakuchi Y."/>
            <person name="Abe K."/>
            <person name="Yokota A."/>
            <person name="Yabe S."/>
        </authorList>
    </citation>
    <scope>NUCLEOTIDE SEQUENCE [LARGE SCALE GENOMIC DNA]</scope>
    <source>
        <strain evidence="2">Uno16</strain>
    </source>
</reference>
<gene>
    <name evidence="1" type="ORF">KDA_43960</name>
</gene>
<organism evidence="1 2">
    <name type="scientific">Dictyobacter alpinus</name>
    <dbReference type="NCBI Taxonomy" id="2014873"/>
    <lineage>
        <taxon>Bacteria</taxon>
        <taxon>Bacillati</taxon>
        <taxon>Chloroflexota</taxon>
        <taxon>Ktedonobacteria</taxon>
        <taxon>Ktedonobacterales</taxon>
        <taxon>Dictyobacteraceae</taxon>
        <taxon>Dictyobacter</taxon>
    </lineage>
</organism>
<name>A0A402BC95_9CHLR</name>
<dbReference type="EMBL" id="BIFT01000001">
    <property type="protein sequence ID" value="GCE28912.1"/>
    <property type="molecule type" value="Genomic_DNA"/>
</dbReference>
<evidence type="ECO:0008006" key="3">
    <source>
        <dbReference type="Google" id="ProtNLM"/>
    </source>
</evidence>